<accession>A0A2P2LTM4</accession>
<dbReference type="AlphaFoldDB" id="A0A2P2LTM4"/>
<feature type="region of interest" description="Disordered" evidence="1">
    <location>
        <begin position="1"/>
        <end position="21"/>
    </location>
</feature>
<reference evidence="2" key="1">
    <citation type="submission" date="2018-02" db="EMBL/GenBank/DDBJ databases">
        <title>Rhizophora mucronata_Transcriptome.</title>
        <authorList>
            <person name="Meera S.P."/>
            <person name="Sreeshan A."/>
            <person name="Augustine A."/>
        </authorList>
    </citation>
    <scope>NUCLEOTIDE SEQUENCE</scope>
    <source>
        <tissue evidence="2">Leaf</tissue>
    </source>
</reference>
<proteinExistence type="predicted"/>
<name>A0A2P2LTM4_RHIMU</name>
<protein>
    <submittedName>
        <fullName evidence="2">Uncharacterized protein</fullName>
    </submittedName>
</protein>
<evidence type="ECO:0000256" key="1">
    <source>
        <dbReference type="SAM" id="MobiDB-lite"/>
    </source>
</evidence>
<organism evidence="2">
    <name type="scientific">Rhizophora mucronata</name>
    <name type="common">Asiatic mangrove</name>
    <dbReference type="NCBI Taxonomy" id="61149"/>
    <lineage>
        <taxon>Eukaryota</taxon>
        <taxon>Viridiplantae</taxon>
        <taxon>Streptophyta</taxon>
        <taxon>Embryophyta</taxon>
        <taxon>Tracheophyta</taxon>
        <taxon>Spermatophyta</taxon>
        <taxon>Magnoliopsida</taxon>
        <taxon>eudicotyledons</taxon>
        <taxon>Gunneridae</taxon>
        <taxon>Pentapetalae</taxon>
        <taxon>rosids</taxon>
        <taxon>fabids</taxon>
        <taxon>Malpighiales</taxon>
        <taxon>Rhizophoraceae</taxon>
        <taxon>Rhizophora</taxon>
    </lineage>
</organism>
<evidence type="ECO:0000313" key="2">
    <source>
        <dbReference type="EMBL" id="MBX21311.1"/>
    </source>
</evidence>
<dbReference type="EMBL" id="GGEC01040827">
    <property type="protein sequence ID" value="MBX21311.1"/>
    <property type="molecule type" value="Transcribed_RNA"/>
</dbReference>
<sequence length="46" mass="5480">MAHYPEMHSKSYLKNATRKTNKHVRQTPSIIICYIFSLMQGHNKYL</sequence>